<evidence type="ECO:0000313" key="4">
    <source>
        <dbReference type="Proteomes" id="UP000235786"/>
    </source>
</evidence>
<dbReference type="OrthoDB" id="3532253at2759"/>
<name>A0A2J6R551_HYAVF</name>
<dbReference type="SMART" id="SM00220">
    <property type="entry name" value="S_TKc"/>
    <property type="match status" value="1"/>
</dbReference>
<evidence type="ECO:0000259" key="2">
    <source>
        <dbReference type="PROSITE" id="PS50011"/>
    </source>
</evidence>
<dbReference type="Gene3D" id="3.30.200.20">
    <property type="entry name" value="Phosphorylase Kinase, domain 1"/>
    <property type="match status" value="1"/>
</dbReference>
<dbReference type="PROSITE" id="PS50011">
    <property type="entry name" value="PROTEIN_KINASE_DOM"/>
    <property type="match status" value="1"/>
</dbReference>
<keyword evidence="4" id="KW-1185">Reference proteome</keyword>
<feature type="domain" description="Protein kinase" evidence="2">
    <location>
        <begin position="18"/>
        <end position="311"/>
    </location>
</feature>
<dbReference type="InterPro" id="IPR000719">
    <property type="entry name" value="Prot_kinase_dom"/>
</dbReference>
<feature type="region of interest" description="Disordered" evidence="1">
    <location>
        <begin position="355"/>
        <end position="383"/>
    </location>
</feature>
<dbReference type="GO" id="GO:0005524">
    <property type="term" value="F:ATP binding"/>
    <property type="evidence" value="ECO:0007669"/>
    <property type="project" value="InterPro"/>
</dbReference>
<evidence type="ECO:0000256" key="1">
    <source>
        <dbReference type="SAM" id="MobiDB-lite"/>
    </source>
</evidence>
<dbReference type="Proteomes" id="UP000235786">
    <property type="component" value="Unassembled WGS sequence"/>
</dbReference>
<dbReference type="GO" id="GO:0004672">
    <property type="term" value="F:protein kinase activity"/>
    <property type="evidence" value="ECO:0007669"/>
    <property type="project" value="InterPro"/>
</dbReference>
<feature type="compositionally biased region" description="Basic and acidic residues" evidence="1">
    <location>
        <begin position="365"/>
        <end position="376"/>
    </location>
</feature>
<dbReference type="Gene3D" id="1.10.510.10">
    <property type="entry name" value="Transferase(Phosphotransferase) domain 1"/>
    <property type="match status" value="1"/>
</dbReference>
<organism evidence="3 4">
    <name type="scientific">Hyaloscypha variabilis (strain UAMH 11265 / GT02V1 / F)</name>
    <name type="common">Meliniomyces variabilis</name>
    <dbReference type="NCBI Taxonomy" id="1149755"/>
    <lineage>
        <taxon>Eukaryota</taxon>
        <taxon>Fungi</taxon>
        <taxon>Dikarya</taxon>
        <taxon>Ascomycota</taxon>
        <taxon>Pezizomycotina</taxon>
        <taxon>Leotiomycetes</taxon>
        <taxon>Helotiales</taxon>
        <taxon>Hyaloscyphaceae</taxon>
        <taxon>Hyaloscypha</taxon>
        <taxon>Hyaloscypha variabilis</taxon>
    </lineage>
</organism>
<reference evidence="3 4" key="1">
    <citation type="submission" date="2016-04" db="EMBL/GenBank/DDBJ databases">
        <title>A degradative enzymes factory behind the ericoid mycorrhizal symbiosis.</title>
        <authorList>
            <consortium name="DOE Joint Genome Institute"/>
            <person name="Martino E."/>
            <person name="Morin E."/>
            <person name="Grelet G."/>
            <person name="Kuo A."/>
            <person name="Kohler A."/>
            <person name="Daghino S."/>
            <person name="Barry K."/>
            <person name="Choi C."/>
            <person name="Cichocki N."/>
            <person name="Clum A."/>
            <person name="Copeland A."/>
            <person name="Hainaut M."/>
            <person name="Haridas S."/>
            <person name="Labutti K."/>
            <person name="Lindquist E."/>
            <person name="Lipzen A."/>
            <person name="Khouja H.-R."/>
            <person name="Murat C."/>
            <person name="Ohm R."/>
            <person name="Olson A."/>
            <person name="Spatafora J."/>
            <person name="Veneault-Fourrey C."/>
            <person name="Henrissat B."/>
            <person name="Grigoriev I."/>
            <person name="Martin F."/>
            <person name="Perotto S."/>
        </authorList>
    </citation>
    <scope>NUCLEOTIDE SEQUENCE [LARGE SCALE GENOMIC DNA]</scope>
    <source>
        <strain evidence="3 4">F</strain>
    </source>
</reference>
<protein>
    <recommendedName>
        <fullName evidence="2">Protein kinase domain-containing protein</fullName>
    </recommendedName>
</protein>
<dbReference type="AlphaFoldDB" id="A0A2J6R551"/>
<accession>A0A2J6R551</accession>
<feature type="compositionally biased region" description="Basic residues" evidence="1">
    <location>
        <begin position="355"/>
        <end position="364"/>
    </location>
</feature>
<dbReference type="EMBL" id="KZ613955">
    <property type="protein sequence ID" value="PMD33638.1"/>
    <property type="molecule type" value="Genomic_DNA"/>
</dbReference>
<dbReference type="STRING" id="1149755.A0A2J6R551"/>
<proteinExistence type="predicted"/>
<dbReference type="SUPFAM" id="SSF56112">
    <property type="entry name" value="Protein kinase-like (PK-like)"/>
    <property type="match status" value="1"/>
</dbReference>
<dbReference type="InterPro" id="IPR011009">
    <property type="entry name" value="Kinase-like_dom_sf"/>
</dbReference>
<sequence>MPSRTASNAVVFDEGCGYFLVKALTHGQKAQSYITRSLEDGKLYARKKLIADYVNLVPHSDVKFANLVHPLIAPELIDSTQYTHVKDALYFRFCNGGDLRQVIDLYTKKEEIVPEDFIWHWLKTACSHIASLHYPIDYRTAVDPLIHRDIWQGNFFLDWPNPIPEPATFPQILLGDFGSAQYVSDGDMGRGPTGIGNDIYSIAFVLLVLLLGKPLALAGNNVQQNEVWDLIPALYSDEIKRVAVELSAHVVGTRFRVRDEQIINWGEPDTLELARQLIVRGEEMLQRFAEEGRPASDLRWTKPEVSGQPLFFDDAAALDEWCRTDNEARPLTGKWHLVPVQKGTLRLLRRSNRLHRGQYQRPAKRGQEDDGEEGHQAKRPRRG</sequence>
<evidence type="ECO:0000313" key="3">
    <source>
        <dbReference type="EMBL" id="PMD33638.1"/>
    </source>
</evidence>
<gene>
    <name evidence="3" type="ORF">L207DRAFT_605369</name>
</gene>